<evidence type="ECO:0000313" key="2">
    <source>
        <dbReference type="EMBL" id="KAK5692379.1"/>
    </source>
</evidence>
<feature type="transmembrane region" description="Helical" evidence="1">
    <location>
        <begin position="140"/>
        <end position="166"/>
    </location>
</feature>
<evidence type="ECO:0000256" key="1">
    <source>
        <dbReference type="SAM" id="Phobius"/>
    </source>
</evidence>
<dbReference type="AlphaFoldDB" id="A0AAN7VXL2"/>
<feature type="transmembrane region" description="Helical" evidence="1">
    <location>
        <begin position="310"/>
        <end position="329"/>
    </location>
</feature>
<feature type="transmembrane region" description="Helical" evidence="1">
    <location>
        <begin position="187"/>
        <end position="207"/>
    </location>
</feature>
<comment type="caution">
    <text evidence="2">The sequence shown here is derived from an EMBL/GenBank/DDBJ whole genome shotgun (WGS) entry which is preliminary data.</text>
</comment>
<keyword evidence="1" id="KW-1133">Transmembrane helix</keyword>
<dbReference type="Proteomes" id="UP001310594">
    <property type="component" value="Unassembled WGS sequence"/>
</dbReference>
<protein>
    <submittedName>
        <fullName evidence="2">Uncharacterized protein</fullName>
    </submittedName>
</protein>
<feature type="transmembrane region" description="Helical" evidence="1">
    <location>
        <begin position="219"/>
        <end position="237"/>
    </location>
</feature>
<feature type="transmembrane region" description="Helical" evidence="1">
    <location>
        <begin position="350"/>
        <end position="373"/>
    </location>
</feature>
<evidence type="ECO:0000313" key="3">
    <source>
        <dbReference type="Proteomes" id="UP001310594"/>
    </source>
</evidence>
<name>A0AAN7VXL2_9PEZI</name>
<keyword evidence="1" id="KW-0812">Transmembrane</keyword>
<feature type="transmembrane region" description="Helical" evidence="1">
    <location>
        <begin position="21"/>
        <end position="43"/>
    </location>
</feature>
<keyword evidence="1" id="KW-0472">Membrane</keyword>
<dbReference type="EMBL" id="JAVRQU010000019">
    <property type="protein sequence ID" value="KAK5692379.1"/>
    <property type="molecule type" value="Genomic_DNA"/>
</dbReference>
<sequence length="388" mass="44036">MRDESKLVASRRELLGTRATAGFGKYYFVGSYLLIAGLCYYGMWVQPGRYGLWDHLDTVLTTGVFPYGSGFPLKRTYTGIKSIDNIFVYLSAVFMSGLKDWDPSFRFMNLYFLGVLVQPITVWTVEAYRKRNLSTPLSLITIWYPVFQFMGIGIIMPLYYATYSFVSESESYWWALNREVPIQYADTMIWAVVVGYTIPTIVLFLPWNDPFILQNIESFWQISPLLVPLLCTVLAFFHPSQRAGAVQQPRKANGSCQDLDSLKRLYIIAGVGGALFHMYCVGKVIHDPELTLPSVFWPDFSTQEKTLGEGVKFMFLIDVWALELATYIWSCQAVWDLKRVARTDADIPKAMALIAAGTVILGPGAAICAVWYWRETRLAQTSFLTARA</sequence>
<proteinExistence type="predicted"/>
<organism evidence="2 3">
    <name type="scientific">Elasticomyces elasticus</name>
    <dbReference type="NCBI Taxonomy" id="574655"/>
    <lineage>
        <taxon>Eukaryota</taxon>
        <taxon>Fungi</taxon>
        <taxon>Dikarya</taxon>
        <taxon>Ascomycota</taxon>
        <taxon>Pezizomycotina</taxon>
        <taxon>Dothideomycetes</taxon>
        <taxon>Dothideomycetidae</taxon>
        <taxon>Mycosphaerellales</taxon>
        <taxon>Teratosphaeriaceae</taxon>
        <taxon>Elasticomyces</taxon>
    </lineage>
</organism>
<feature type="transmembrane region" description="Helical" evidence="1">
    <location>
        <begin position="110"/>
        <end position="128"/>
    </location>
</feature>
<accession>A0AAN7VXL2</accession>
<reference evidence="2" key="1">
    <citation type="submission" date="2023-08" db="EMBL/GenBank/DDBJ databases">
        <title>Black Yeasts Isolated from many extreme environments.</title>
        <authorList>
            <person name="Coleine C."/>
            <person name="Stajich J.E."/>
            <person name="Selbmann L."/>
        </authorList>
    </citation>
    <scope>NUCLEOTIDE SEQUENCE</scope>
    <source>
        <strain evidence="2">CCFEE 5810</strain>
    </source>
</reference>
<gene>
    <name evidence="2" type="ORF">LTR97_010687</name>
</gene>
<feature type="transmembrane region" description="Helical" evidence="1">
    <location>
        <begin position="79"/>
        <end position="98"/>
    </location>
</feature>